<feature type="region of interest" description="Disordered" evidence="1">
    <location>
        <begin position="645"/>
        <end position="664"/>
    </location>
</feature>
<accession>A0A160T7G5</accession>
<dbReference type="RefSeq" id="WP_095044104.1">
    <property type="nucleotide sequence ID" value="NZ_LN890655.1"/>
</dbReference>
<dbReference type="Proteomes" id="UP000215027">
    <property type="component" value="Chromosome I"/>
</dbReference>
<evidence type="ECO:0000313" key="3">
    <source>
        <dbReference type="EMBL" id="CUS04820.2"/>
    </source>
</evidence>
<feature type="transmembrane region" description="Helical" evidence="2">
    <location>
        <begin position="136"/>
        <end position="158"/>
    </location>
</feature>
<feature type="transmembrane region" description="Helical" evidence="2">
    <location>
        <begin position="449"/>
        <end position="468"/>
    </location>
</feature>
<proteinExistence type="predicted"/>
<feature type="transmembrane region" description="Helical" evidence="2">
    <location>
        <begin position="286"/>
        <end position="305"/>
    </location>
</feature>
<keyword evidence="4" id="KW-1185">Reference proteome</keyword>
<evidence type="ECO:0000256" key="2">
    <source>
        <dbReference type="SAM" id="Phobius"/>
    </source>
</evidence>
<feature type="transmembrane region" description="Helical" evidence="2">
    <location>
        <begin position="243"/>
        <end position="266"/>
    </location>
</feature>
<dbReference type="KEGG" id="pbf:CFX0092_A2942"/>
<feature type="transmembrane region" description="Helical" evidence="2">
    <location>
        <begin position="383"/>
        <end position="402"/>
    </location>
</feature>
<feature type="transmembrane region" description="Helical" evidence="2">
    <location>
        <begin position="344"/>
        <end position="363"/>
    </location>
</feature>
<protein>
    <recommendedName>
        <fullName evidence="5">Membrane protein 6-pyruvoyl-tetrahydropterin synthase-related domain-containing protein</fullName>
    </recommendedName>
</protein>
<reference evidence="3" key="1">
    <citation type="submission" date="2016-01" db="EMBL/GenBank/DDBJ databases">
        <authorList>
            <person name="Mcilroy J.S."/>
            <person name="Karst M S."/>
            <person name="Albertsen M."/>
        </authorList>
    </citation>
    <scope>NUCLEOTIDE SEQUENCE</scope>
    <source>
        <strain evidence="3">Cfx-K</strain>
    </source>
</reference>
<sequence>MASETAEPRPRRGRLHTAYWLLLTVLFGLPLITPLLHSSAVACTHDGHLHYHRVAAMTHAWGNGIFLTRWLPDLAFGYGYPFFVYREAAPLYAVLLPHLAGLPLPAASNLFYAVTILLCGIFMFLWVRDLFGERPALVSAVAYMAAPYVLIDALVRGNAPESLALPLFPFLLWVGRRWVLFGSVRAFLAGVLGLALLSISHNISTFIFAPTLLIYLIALALFAHQGAEAFSPAPLLPRSPAPLLRALALVLLGLGLAFFYTGGALLEMDQVTLEMSTTTRNNDWRYNFATLGEILTPVAAENPALLNPPLLFRLGWVPLLLAAAGLSGLVWIRGSDGRAREQRLHIWLMALGAALYLFMALPISRWLWEALPLIDFVQFPWRFVGRAALPVAFLAGIPFYWLERKSTADRRPQTAEEVAGGGWRVTDSAQVVQPAVGGQWSAVVRRRSVVGGLWSVVFPAAAIGLLILEAMPNLYPRLCVEEPFPTIMTVHEYERVTGLVGVDPEGSYFPRTVRERPTGSPLEADFAAGRTPQRFDLSALPAAAEARDVAYERFGVTLTVDSPEPFTARYLSFDFAGWSARVDGARVPITPEDPTGLITFAVPAGTHTLAVDWGITPLRAALVGISLLSAVGAIAVAARARRPNANRRLSTAQDDHHPPPATRYPPPLPRSAWLLLALVGVALLAGKLLVDRVETPLRQTAPPPVQQATALRGGELRLDGFALSRDRVPAGETLDVDMAWTAVAPPTVDYQSELSLVGPDGLAWSQKGTERPRPFEDAPPTRQWSPGQWGWDSREVQTLTGAPPGIYDLVVTLFDKATLVPATLADATTGQPIGPTAVIGQIEIVNPTTPPTFAPQYAVEHDFPALGLKLLGYNQDRAEAAPGDSVLMTFFWECTDRSSCQRFALRLVNETGERLHEWRLPAIREDFPAEAWPEHGRLRGQHLVRLPAGLPSGRYHFYLEDFPLGEIAVTAPQRQFTPPPLAQTLNATFTTPDGAPVATLAGLAGDSPLPPCSPAPALPCAFPLIWRAEAETATGYHVFIHLVDEAGNIVAQADGVPGAWARPTTGWLPGEYVLDTHTLNLPAELPPGPLTLRVGLYDPATGARLRADGGEFVTIEE</sequence>
<feature type="transmembrane region" description="Helical" evidence="2">
    <location>
        <begin position="311"/>
        <end position="332"/>
    </location>
</feature>
<evidence type="ECO:0000256" key="1">
    <source>
        <dbReference type="SAM" id="MobiDB-lite"/>
    </source>
</evidence>
<keyword evidence="2" id="KW-0472">Membrane</keyword>
<keyword evidence="2" id="KW-0812">Transmembrane</keyword>
<dbReference type="EMBL" id="LN890655">
    <property type="protein sequence ID" value="CUS04820.2"/>
    <property type="molecule type" value="Genomic_DNA"/>
</dbReference>
<feature type="transmembrane region" description="Helical" evidence="2">
    <location>
        <begin position="18"/>
        <end position="36"/>
    </location>
</feature>
<feature type="transmembrane region" description="Helical" evidence="2">
    <location>
        <begin position="110"/>
        <end position="127"/>
    </location>
</feature>
<dbReference type="OrthoDB" id="7672306at2"/>
<name>A0A160T7G5_9CHLR</name>
<evidence type="ECO:0008006" key="5">
    <source>
        <dbReference type="Google" id="ProtNLM"/>
    </source>
</evidence>
<feature type="region of interest" description="Disordered" evidence="1">
    <location>
        <begin position="765"/>
        <end position="789"/>
    </location>
</feature>
<organism evidence="3 4">
    <name type="scientific">Candidatus Promineifilum breve</name>
    <dbReference type="NCBI Taxonomy" id="1806508"/>
    <lineage>
        <taxon>Bacteria</taxon>
        <taxon>Bacillati</taxon>
        <taxon>Chloroflexota</taxon>
        <taxon>Ardenticatenia</taxon>
        <taxon>Candidatus Promineifilales</taxon>
        <taxon>Candidatus Promineifilaceae</taxon>
        <taxon>Candidatus Promineifilum</taxon>
    </lineage>
</organism>
<feature type="transmembrane region" description="Helical" evidence="2">
    <location>
        <begin position="178"/>
        <end position="199"/>
    </location>
</feature>
<keyword evidence="2" id="KW-1133">Transmembrane helix</keyword>
<evidence type="ECO:0000313" key="4">
    <source>
        <dbReference type="Proteomes" id="UP000215027"/>
    </source>
</evidence>
<feature type="transmembrane region" description="Helical" evidence="2">
    <location>
        <begin position="206"/>
        <end position="223"/>
    </location>
</feature>
<gene>
    <name evidence="3" type="ORF">CFX0092_A2942</name>
</gene>
<dbReference type="AlphaFoldDB" id="A0A160T7G5"/>